<organism evidence="2 3">
    <name type="scientific">Cutaneotrichosporon oleaginosum</name>
    <dbReference type="NCBI Taxonomy" id="879819"/>
    <lineage>
        <taxon>Eukaryota</taxon>
        <taxon>Fungi</taxon>
        <taxon>Dikarya</taxon>
        <taxon>Basidiomycota</taxon>
        <taxon>Agaricomycotina</taxon>
        <taxon>Tremellomycetes</taxon>
        <taxon>Trichosporonales</taxon>
        <taxon>Trichosporonaceae</taxon>
        <taxon>Cutaneotrichosporon</taxon>
    </lineage>
</organism>
<dbReference type="AlphaFoldDB" id="A0A0J0XIV6"/>
<name>A0A0J0XIV6_9TREE</name>
<protein>
    <submittedName>
        <fullName evidence="2">Uncharacterized protein</fullName>
    </submittedName>
</protein>
<reference evidence="2 3" key="1">
    <citation type="submission" date="2015-03" db="EMBL/GenBank/DDBJ databases">
        <title>Genomics and transcriptomics of the oil-accumulating basidiomycete yeast T. oleaginosus allow insights into substrate utilization and the diverse evolutionary trajectories of mating systems in fungi.</title>
        <authorList>
            <consortium name="DOE Joint Genome Institute"/>
            <person name="Kourist R."/>
            <person name="Kracht O."/>
            <person name="Bracharz F."/>
            <person name="Lipzen A."/>
            <person name="Nolan M."/>
            <person name="Ohm R."/>
            <person name="Grigoriev I."/>
            <person name="Sun S."/>
            <person name="Heitman J."/>
            <person name="Bruck T."/>
            <person name="Nowrousian M."/>
        </authorList>
    </citation>
    <scope>NUCLEOTIDE SEQUENCE [LARGE SCALE GENOMIC DNA]</scope>
    <source>
        <strain evidence="2 3">IBC0246</strain>
    </source>
</reference>
<dbReference type="EMBL" id="KQ087225">
    <property type="protein sequence ID" value="KLT40997.1"/>
    <property type="molecule type" value="Genomic_DNA"/>
</dbReference>
<evidence type="ECO:0000313" key="3">
    <source>
        <dbReference type="Proteomes" id="UP000053611"/>
    </source>
</evidence>
<dbReference type="RefSeq" id="XP_018277488.1">
    <property type="nucleotide sequence ID" value="XM_018419465.1"/>
</dbReference>
<evidence type="ECO:0000256" key="1">
    <source>
        <dbReference type="SAM" id="MobiDB-lite"/>
    </source>
</evidence>
<proteinExistence type="predicted"/>
<dbReference type="GeneID" id="28980068"/>
<dbReference type="Proteomes" id="UP000053611">
    <property type="component" value="Unassembled WGS sequence"/>
</dbReference>
<keyword evidence="3" id="KW-1185">Reference proteome</keyword>
<feature type="compositionally biased region" description="Basic residues" evidence="1">
    <location>
        <begin position="77"/>
        <end position="88"/>
    </location>
</feature>
<evidence type="ECO:0000313" key="2">
    <source>
        <dbReference type="EMBL" id="KLT40997.1"/>
    </source>
</evidence>
<feature type="region of interest" description="Disordered" evidence="1">
    <location>
        <begin position="77"/>
        <end position="98"/>
    </location>
</feature>
<accession>A0A0J0XIV6</accession>
<gene>
    <name evidence="2" type="ORF">CC85DRAFT_131761</name>
</gene>
<sequence>MCRQYRPPKRSTCMRAWEQARLLSEETHTLIKAAQSRVSLSSLTWARITCNQPLAAFNSPPPQLLPPTTFEPRHARFRPVSRGRRHGTHAATATQSIA</sequence>